<reference evidence="1" key="1">
    <citation type="submission" date="2018-05" db="EMBL/GenBank/DDBJ databases">
        <authorList>
            <person name="Lanie J.A."/>
            <person name="Ng W.-L."/>
            <person name="Kazmierczak K.M."/>
            <person name="Andrzejewski T.M."/>
            <person name="Davidsen T.M."/>
            <person name="Wayne K.J."/>
            <person name="Tettelin H."/>
            <person name="Glass J.I."/>
            <person name="Rusch D."/>
            <person name="Podicherti R."/>
            <person name="Tsui H.-C.T."/>
            <person name="Winkler M.E."/>
        </authorList>
    </citation>
    <scope>NUCLEOTIDE SEQUENCE</scope>
</reference>
<proteinExistence type="predicted"/>
<protein>
    <submittedName>
        <fullName evidence="1">Uncharacterized protein</fullName>
    </submittedName>
</protein>
<dbReference type="EMBL" id="UINC01004454">
    <property type="protein sequence ID" value="SVA14439.1"/>
    <property type="molecule type" value="Genomic_DNA"/>
</dbReference>
<evidence type="ECO:0000313" key="1">
    <source>
        <dbReference type="EMBL" id="SVA14439.1"/>
    </source>
</evidence>
<accession>A0A381TFB0</accession>
<organism evidence="1">
    <name type="scientific">marine metagenome</name>
    <dbReference type="NCBI Taxonomy" id="408172"/>
    <lineage>
        <taxon>unclassified sequences</taxon>
        <taxon>metagenomes</taxon>
        <taxon>ecological metagenomes</taxon>
    </lineage>
</organism>
<name>A0A381TFB0_9ZZZZ</name>
<gene>
    <name evidence="1" type="ORF">METZ01_LOCUS67293</name>
</gene>
<sequence>MVILLELFLGACSSTDTSSNYFYPTGSQQRVLELCALVFSDPYYQYISPSRRVKLSRFRTTSWGFWATFADGRTYKVPIVSGLPTGENYYCYYRPVPTKCASRNDWDKRCEWDQTYHPNRFQ</sequence>
<dbReference type="AlphaFoldDB" id="A0A381TFB0"/>